<dbReference type="Proteomes" id="UP000058925">
    <property type="component" value="Chromosome"/>
</dbReference>
<dbReference type="KEGG" id="taa:NMY3_01498"/>
<reference evidence="3" key="1">
    <citation type="submission" date="2015-10" db="EMBL/GenBank/DDBJ databases">
        <title>Niche specialization of a soil ammonia-oxidizing archaeon, Candidatus Nitrosocosmicus oleophilus.</title>
        <authorList>
            <person name="Jung M.-Y."/>
            <person name="Rhee S.-K."/>
        </authorList>
    </citation>
    <scope>NUCLEOTIDE SEQUENCE [LARGE SCALE GENOMIC DNA]</scope>
    <source>
        <strain evidence="3">MY3</strain>
    </source>
</reference>
<evidence type="ECO:0000313" key="3">
    <source>
        <dbReference type="Proteomes" id="UP000058925"/>
    </source>
</evidence>
<keyword evidence="1" id="KW-0472">Membrane</keyword>
<name>A0A654LZL1_9ARCH</name>
<dbReference type="EMBL" id="CP012850">
    <property type="protein sequence ID" value="ALI35701.1"/>
    <property type="molecule type" value="Genomic_DNA"/>
</dbReference>
<keyword evidence="1" id="KW-0812">Transmembrane</keyword>
<accession>A0A654LZL1</accession>
<evidence type="ECO:0000256" key="1">
    <source>
        <dbReference type="SAM" id="Phobius"/>
    </source>
</evidence>
<feature type="transmembrane region" description="Helical" evidence="1">
    <location>
        <begin position="21"/>
        <end position="42"/>
    </location>
</feature>
<protein>
    <submittedName>
        <fullName evidence="2">Uncharacterized protein</fullName>
    </submittedName>
</protein>
<dbReference type="AlphaFoldDB" id="A0A654LZL1"/>
<sequence length="67" mass="8053">MRLLNSWNTAIKKDSFFFNPIFENLLIIHLFNDIFPFFNIYVDTELHMVNNLNKRTSFSTSNFSFIN</sequence>
<proteinExistence type="predicted"/>
<organism evidence="2 3">
    <name type="scientific">Candidatus Nitrosocosmicus oleophilus</name>
    <dbReference type="NCBI Taxonomy" id="1353260"/>
    <lineage>
        <taxon>Archaea</taxon>
        <taxon>Nitrososphaerota</taxon>
        <taxon>Nitrososphaeria</taxon>
        <taxon>Nitrososphaerales</taxon>
        <taxon>Nitrososphaeraceae</taxon>
        <taxon>Candidatus Nitrosocosmicus</taxon>
    </lineage>
</organism>
<gene>
    <name evidence="2" type="ORF">NMY3_01498</name>
</gene>
<evidence type="ECO:0000313" key="2">
    <source>
        <dbReference type="EMBL" id="ALI35701.1"/>
    </source>
</evidence>
<keyword evidence="3" id="KW-1185">Reference proteome</keyword>
<keyword evidence="1" id="KW-1133">Transmembrane helix</keyword>